<sequence>MLADFENILVKGRQLDPLPISNALKHGKLHVKHLTCDEAVDAFLKLKGHFICYSKVAGFFSLAILFSSVSKTIQALSSITFNLSLDGYGYNVWSKSAVYTDRLNDLLNIFAMSSMRTYMKERITQHRDHLLNFYAKHGSNNLASEHADRAAENVAYASHP</sequence>
<evidence type="ECO:0000313" key="1">
    <source>
        <dbReference type="EMBL" id="CAG7733029.1"/>
    </source>
</evidence>
<accession>A0A8J2KCB6</accession>
<proteinExistence type="predicted"/>
<reference evidence="1" key="1">
    <citation type="submission" date="2021-06" db="EMBL/GenBank/DDBJ databases">
        <authorList>
            <person name="Hodson N. C."/>
            <person name="Mongue J. A."/>
            <person name="Jaron S. K."/>
        </authorList>
    </citation>
    <scope>NUCLEOTIDE SEQUENCE</scope>
</reference>
<dbReference type="EMBL" id="CAJVCH010242027">
    <property type="protein sequence ID" value="CAG7733029.1"/>
    <property type="molecule type" value="Genomic_DNA"/>
</dbReference>
<dbReference type="AlphaFoldDB" id="A0A8J2KCB6"/>
<gene>
    <name evidence="1" type="ORF">AFUS01_LOCUS21500</name>
</gene>
<protein>
    <submittedName>
        <fullName evidence="1">Uncharacterized protein</fullName>
    </submittedName>
</protein>
<name>A0A8J2KCB6_9HEXA</name>
<evidence type="ECO:0000313" key="2">
    <source>
        <dbReference type="Proteomes" id="UP000708208"/>
    </source>
</evidence>
<dbReference type="Proteomes" id="UP000708208">
    <property type="component" value="Unassembled WGS sequence"/>
</dbReference>
<organism evidence="1 2">
    <name type="scientific">Allacma fusca</name>
    <dbReference type="NCBI Taxonomy" id="39272"/>
    <lineage>
        <taxon>Eukaryota</taxon>
        <taxon>Metazoa</taxon>
        <taxon>Ecdysozoa</taxon>
        <taxon>Arthropoda</taxon>
        <taxon>Hexapoda</taxon>
        <taxon>Collembola</taxon>
        <taxon>Symphypleona</taxon>
        <taxon>Sminthuridae</taxon>
        <taxon>Allacma</taxon>
    </lineage>
</organism>
<keyword evidence="2" id="KW-1185">Reference proteome</keyword>
<comment type="caution">
    <text evidence="1">The sequence shown here is derived from an EMBL/GenBank/DDBJ whole genome shotgun (WGS) entry which is preliminary data.</text>
</comment>